<dbReference type="GO" id="GO:0005096">
    <property type="term" value="F:GTPase activator activity"/>
    <property type="evidence" value="ECO:0007669"/>
    <property type="project" value="UniProtKB-KW"/>
</dbReference>
<evidence type="ECO:0000313" key="5">
    <source>
        <dbReference type="Proteomes" id="UP001305647"/>
    </source>
</evidence>
<feature type="chain" id="PRO_5042821852" description="Apple domain-containing protein" evidence="3">
    <location>
        <begin position="26"/>
        <end position="755"/>
    </location>
</feature>
<feature type="signal peptide" evidence="3">
    <location>
        <begin position="1"/>
        <end position="25"/>
    </location>
</feature>
<accession>A0AAN6SWU5</accession>
<name>A0AAN6SWU5_9PEZI</name>
<proteinExistence type="predicted"/>
<feature type="region of interest" description="Disordered" evidence="2">
    <location>
        <begin position="219"/>
        <end position="447"/>
    </location>
</feature>
<dbReference type="AlphaFoldDB" id="A0AAN6SWU5"/>
<evidence type="ECO:0008006" key="6">
    <source>
        <dbReference type="Google" id="ProtNLM"/>
    </source>
</evidence>
<feature type="compositionally biased region" description="Low complexity" evidence="2">
    <location>
        <begin position="219"/>
        <end position="444"/>
    </location>
</feature>
<keyword evidence="1" id="KW-0343">GTPase activation</keyword>
<evidence type="ECO:0000256" key="1">
    <source>
        <dbReference type="ARBA" id="ARBA00022468"/>
    </source>
</evidence>
<dbReference type="GO" id="GO:0005737">
    <property type="term" value="C:cytoplasm"/>
    <property type="evidence" value="ECO:0007669"/>
    <property type="project" value="TreeGrafter"/>
</dbReference>
<gene>
    <name evidence="4" type="ORF">N658DRAFT_511792</name>
</gene>
<dbReference type="Gene3D" id="3.50.4.10">
    <property type="entry name" value="Hepatocyte Growth Factor"/>
    <property type="match status" value="1"/>
</dbReference>
<dbReference type="PANTHER" id="PTHR23176:SF0">
    <property type="entry name" value="RHO GTPASE ACTIVATING PROTEIN AT 19D, ISOFORM D"/>
    <property type="match status" value="1"/>
</dbReference>
<evidence type="ECO:0000313" key="4">
    <source>
        <dbReference type="EMBL" id="KAK4095759.1"/>
    </source>
</evidence>
<organism evidence="4 5">
    <name type="scientific">Parathielavia hyrcaniae</name>
    <dbReference type="NCBI Taxonomy" id="113614"/>
    <lineage>
        <taxon>Eukaryota</taxon>
        <taxon>Fungi</taxon>
        <taxon>Dikarya</taxon>
        <taxon>Ascomycota</taxon>
        <taxon>Pezizomycotina</taxon>
        <taxon>Sordariomycetes</taxon>
        <taxon>Sordariomycetidae</taxon>
        <taxon>Sordariales</taxon>
        <taxon>Chaetomiaceae</taxon>
        <taxon>Parathielavia</taxon>
    </lineage>
</organism>
<dbReference type="InterPro" id="IPR050729">
    <property type="entry name" value="Rho-GAP"/>
</dbReference>
<comment type="caution">
    <text evidence="4">The sequence shown here is derived from an EMBL/GenBank/DDBJ whole genome shotgun (WGS) entry which is preliminary data.</text>
</comment>
<dbReference type="PANTHER" id="PTHR23176">
    <property type="entry name" value="RHO/RAC/CDC GTPASE-ACTIVATING PROTEIN"/>
    <property type="match status" value="1"/>
</dbReference>
<keyword evidence="5" id="KW-1185">Reference proteome</keyword>
<evidence type="ECO:0000256" key="3">
    <source>
        <dbReference type="SAM" id="SignalP"/>
    </source>
</evidence>
<dbReference type="Proteomes" id="UP001305647">
    <property type="component" value="Unassembled WGS sequence"/>
</dbReference>
<dbReference type="EMBL" id="MU863794">
    <property type="protein sequence ID" value="KAK4095759.1"/>
    <property type="molecule type" value="Genomic_DNA"/>
</dbReference>
<sequence>MRTPSKKQGMLLLLSSLSLLTGSHATCGKRAIDGPTCDSTYTTDSGSVYQITCGREYYGSDIGFFHVQTFAECIKACDTLPGCVDVSYANDGGCWAKSAVTTLVDAPHLWTAELIEKGAAVPARLNCNDEQSDGAEYTTGAGTVYQILCGQDLAGGDIHGAAKGVSFFEDCLSHCDAVAGCVAVAYANGQCYPKGQVSGEVHDRPHVWGAKVVAVAGGSTSSSSPSSSSSVAESSSSSGSISSMPSSSSSVAESSSSSTVTDVDSSVSSSSASNSSSTSSVASTPSSTPSSSAVSSSTEVVPPSTSSSSEDIASSTSSSDPSTVATSETSSTPTSEDTPSSTPASSTISSIPAQSDSSTSSETPSSTSSDSSSVSESATAPSSSPSSSGPTSSRTGSQSEPFTSSTSATETSTNTESTEPPSSVSPTSSTATTDTATTSSPLPTWWGGPLPSDYFTSTEWVAPPAPTGADLPCLANPAGTLDRQFHLLDFKQKGFLVDLGDHPGLPPLAESEEQGQAMLDAIDDWVPTLYQFESPTPEAGADDGLYDIVVVGAAAGPKRYLSLEQDGTIGLAAASSPFTTTVFFSGCNGRVRIRAPDGVLYTVHATGPGLAATAVLTEGDPANDGVTVLPPEYTVNATALAMGQGSGNSKRSLNRRQSDPERELHIDRCGTYAVGRGSLTERFDVAEKPGVGPPGFNGCGSKGTEWVPDIVFGTNWTECCNAHDTCFGTCHMPFGLCWLLDYRQPLLRRGQRIPR</sequence>
<evidence type="ECO:0000256" key="2">
    <source>
        <dbReference type="SAM" id="MobiDB-lite"/>
    </source>
</evidence>
<protein>
    <recommendedName>
        <fullName evidence="6">Apple domain-containing protein</fullName>
    </recommendedName>
</protein>
<reference evidence="4" key="2">
    <citation type="submission" date="2023-05" db="EMBL/GenBank/DDBJ databases">
        <authorList>
            <consortium name="Lawrence Berkeley National Laboratory"/>
            <person name="Steindorff A."/>
            <person name="Hensen N."/>
            <person name="Bonometti L."/>
            <person name="Westerberg I."/>
            <person name="Brannstrom I.O."/>
            <person name="Guillou S."/>
            <person name="Cros-Aarteil S."/>
            <person name="Calhoun S."/>
            <person name="Haridas S."/>
            <person name="Kuo A."/>
            <person name="Mondo S."/>
            <person name="Pangilinan J."/>
            <person name="Riley R."/>
            <person name="Labutti K."/>
            <person name="Andreopoulos B."/>
            <person name="Lipzen A."/>
            <person name="Chen C."/>
            <person name="Yanf M."/>
            <person name="Daum C."/>
            <person name="Ng V."/>
            <person name="Clum A."/>
            <person name="Ohm R."/>
            <person name="Martin F."/>
            <person name="Silar P."/>
            <person name="Natvig D."/>
            <person name="Lalanne C."/>
            <person name="Gautier V."/>
            <person name="Ament-Velasquez S.L."/>
            <person name="Kruys A."/>
            <person name="Hutchinson M.I."/>
            <person name="Powell A.J."/>
            <person name="Barry K."/>
            <person name="Miller A.N."/>
            <person name="Grigoriev I.V."/>
            <person name="Debuchy R."/>
            <person name="Gladieux P."/>
            <person name="Thoren M.H."/>
            <person name="Johannesson H."/>
        </authorList>
    </citation>
    <scope>NUCLEOTIDE SEQUENCE</scope>
    <source>
        <strain evidence="4">CBS 757.83</strain>
    </source>
</reference>
<feature type="region of interest" description="Disordered" evidence="2">
    <location>
        <begin position="641"/>
        <end position="661"/>
    </location>
</feature>
<reference evidence="4" key="1">
    <citation type="journal article" date="2023" name="Mol. Phylogenet. Evol.">
        <title>Genome-scale phylogeny and comparative genomics of the fungal order Sordariales.</title>
        <authorList>
            <person name="Hensen N."/>
            <person name="Bonometti L."/>
            <person name="Westerberg I."/>
            <person name="Brannstrom I.O."/>
            <person name="Guillou S."/>
            <person name="Cros-Aarteil S."/>
            <person name="Calhoun S."/>
            <person name="Haridas S."/>
            <person name="Kuo A."/>
            <person name="Mondo S."/>
            <person name="Pangilinan J."/>
            <person name="Riley R."/>
            <person name="LaButti K."/>
            <person name="Andreopoulos B."/>
            <person name="Lipzen A."/>
            <person name="Chen C."/>
            <person name="Yan M."/>
            <person name="Daum C."/>
            <person name="Ng V."/>
            <person name="Clum A."/>
            <person name="Steindorff A."/>
            <person name="Ohm R.A."/>
            <person name="Martin F."/>
            <person name="Silar P."/>
            <person name="Natvig D.O."/>
            <person name="Lalanne C."/>
            <person name="Gautier V."/>
            <person name="Ament-Velasquez S.L."/>
            <person name="Kruys A."/>
            <person name="Hutchinson M.I."/>
            <person name="Powell A.J."/>
            <person name="Barry K."/>
            <person name="Miller A.N."/>
            <person name="Grigoriev I.V."/>
            <person name="Debuchy R."/>
            <person name="Gladieux P."/>
            <person name="Hiltunen Thoren M."/>
            <person name="Johannesson H."/>
        </authorList>
    </citation>
    <scope>NUCLEOTIDE SEQUENCE</scope>
    <source>
        <strain evidence="4">CBS 757.83</strain>
    </source>
</reference>
<keyword evidence="3" id="KW-0732">Signal</keyword>